<dbReference type="HAMAP" id="MF_00972">
    <property type="entry name" value="tRNA_aden_deaminase"/>
    <property type="match status" value="1"/>
</dbReference>
<keyword evidence="12" id="KW-1185">Reference proteome</keyword>
<evidence type="ECO:0000313" key="12">
    <source>
        <dbReference type="Proteomes" id="UP000460257"/>
    </source>
</evidence>
<evidence type="ECO:0000256" key="1">
    <source>
        <dbReference type="ARBA" id="ARBA00010669"/>
    </source>
</evidence>
<comment type="cofactor">
    <cofactor evidence="8">
        <name>Zn(2+)</name>
        <dbReference type="ChEBI" id="CHEBI:29105"/>
    </cofactor>
    <text evidence="8">Binds 1 zinc ion per subunit.</text>
</comment>
<dbReference type="PROSITE" id="PS00903">
    <property type="entry name" value="CYT_DCMP_DEAMINASES_1"/>
    <property type="match status" value="1"/>
</dbReference>
<comment type="similarity">
    <text evidence="1">Belongs to the cytidine and deoxycytidylate deaminase family. ADAT2 subfamily.</text>
</comment>
<dbReference type="SUPFAM" id="SSF53927">
    <property type="entry name" value="Cytidine deaminase-like"/>
    <property type="match status" value="1"/>
</dbReference>
<sequence>MSIFDKMREKAQIREDELERAKEEKAAGKKQTKNEKQALRERQAAIKRAEKDTARQKKADERFMRAAIEQAHRAAAIREVPIGCVIVRNGRIIATGYNRRNNDRSVLSHAELIAIKEACKKTGDWRLEDCTLYVTLEPCPMCAGAIVQARIPRVVIGTQNAKAGCAGSVMNLLKQPGFNHQCDITYDVLHDDCAAMITGFFRELREEKRMAEEDVGKPPIKMD</sequence>
<dbReference type="FunFam" id="3.40.140.10:FF:000005">
    <property type="entry name" value="tRNA-specific adenosine deaminase"/>
    <property type="match status" value="1"/>
</dbReference>
<comment type="caution">
    <text evidence="11">The sequence shown here is derived from an EMBL/GenBank/DDBJ whole genome shotgun (WGS) entry which is preliminary data.</text>
</comment>
<evidence type="ECO:0000313" key="11">
    <source>
        <dbReference type="EMBL" id="MQN02105.1"/>
    </source>
</evidence>
<dbReference type="InterPro" id="IPR016192">
    <property type="entry name" value="APOBEC/CMP_deaminase_Zn-bd"/>
</dbReference>
<dbReference type="Proteomes" id="UP000460257">
    <property type="component" value="Unassembled WGS sequence"/>
</dbReference>
<comment type="catalytic activity">
    <reaction evidence="7 8">
        <text>adenosine(34) in tRNA + H2O + H(+) = inosine(34) in tRNA + NH4(+)</text>
        <dbReference type="Rhea" id="RHEA:43168"/>
        <dbReference type="Rhea" id="RHEA-COMP:10373"/>
        <dbReference type="Rhea" id="RHEA-COMP:10374"/>
        <dbReference type="ChEBI" id="CHEBI:15377"/>
        <dbReference type="ChEBI" id="CHEBI:15378"/>
        <dbReference type="ChEBI" id="CHEBI:28938"/>
        <dbReference type="ChEBI" id="CHEBI:74411"/>
        <dbReference type="ChEBI" id="CHEBI:82852"/>
        <dbReference type="EC" id="3.5.4.33"/>
    </reaction>
</comment>
<reference evidence="11" key="1">
    <citation type="journal article" date="2020" name="Appl. Environ. Microbiol.">
        <title>Medium-Chain Fatty Acid Synthesis by 'Candidatus Weimeria bifida' gen. nov., sp. nov., and 'Candidatus Pseudoramibacter fermentans' sp. nov.</title>
        <authorList>
            <person name="Scarborough M.J."/>
            <person name="Myers K.S."/>
            <person name="Donohue T.J."/>
            <person name="Noguera D.R."/>
        </authorList>
    </citation>
    <scope>NUCLEOTIDE SEQUENCE</scope>
    <source>
        <strain evidence="11">LCO1.1</strain>
    </source>
</reference>
<protein>
    <recommendedName>
        <fullName evidence="8">tRNA-specific adenosine deaminase</fullName>
        <ecNumber evidence="8">3.5.4.33</ecNumber>
    </recommendedName>
</protein>
<dbReference type="Pfam" id="PF00383">
    <property type="entry name" value="dCMP_cyt_deam_1"/>
    <property type="match status" value="1"/>
</dbReference>
<dbReference type="NCBIfam" id="NF008113">
    <property type="entry name" value="PRK10860.1"/>
    <property type="match status" value="1"/>
</dbReference>
<feature type="binding site" evidence="8">
    <location>
        <position position="139"/>
    </location>
    <ligand>
        <name>Zn(2+)</name>
        <dbReference type="ChEBI" id="CHEBI:29105"/>
        <note>catalytic</note>
    </ligand>
</feature>
<proteinExistence type="inferred from homology"/>
<feature type="region of interest" description="Disordered" evidence="9">
    <location>
        <begin position="1"/>
        <end position="58"/>
    </location>
</feature>
<evidence type="ECO:0000256" key="4">
    <source>
        <dbReference type="ARBA" id="ARBA00022723"/>
    </source>
</evidence>
<dbReference type="GO" id="GO:0008270">
    <property type="term" value="F:zinc ion binding"/>
    <property type="evidence" value="ECO:0007669"/>
    <property type="project" value="UniProtKB-UniRule"/>
</dbReference>
<evidence type="ECO:0000256" key="8">
    <source>
        <dbReference type="HAMAP-Rule" id="MF_00972"/>
    </source>
</evidence>
<feature type="binding site" evidence="8">
    <location>
        <position position="142"/>
    </location>
    <ligand>
        <name>Zn(2+)</name>
        <dbReference type="ChEBI" id="CHEBI:29105"/>
        <note>catalytic</note>
    </ligand>
</feature>
<comment type="subunit">
    <text evidence="2 8">Homodimer.</text>
</comment>
<dbReference type="EC" id="3.5.4.33" evidence="8"/>
<dbReference type="AlphaFoldDB" id="A0A6N7J210"/>
<dbReference type="InterPro" id="IPR002125">
    <property type="entry name" value="CMP_dCMP_dom"/>
</dbReference>
<evidence type="ECO:0000259" key="10">
    <source>
        <dbReference type="PROSITE" id="PS51747"/>
    </source>
</evidence>
<feature type="active site" description="Proton donor" evidence="8">
    <location>
        <position position="111"/>
    </location>
</feature>
<dbReference type="InterPro" id="IPR016193">
    <property type="entry name" value="Cytidine_deaminase-like"/>
</dbReference>
<evidence type="ECO:0000256" key="6">
    <source>
        <dbReference type="ARBA" id="ARBA00022833"/>
    </source>
</evidence>
<dbReference type="PANTHER" id="PTHR11079:SF202">
    <property type="entry name" value="TRNA-SPECIFIC ADENOSINE DEAMINASE"/>
    <property type="match status" value="1"/>
</dbReference>
<comment type="function">
    <text evidence="8">Catalyzes the deamination of adenosine to inosine at the wobble position 34 of tRNA(Arg2).</text>
</comment>
<feature type="domain" description="CMP/dCMP-type deaminase" evidence="10">
    <location>
        <begin position="58"/>
        <end position="167"/>
    </location>
</feature>
<evidence type="ECO:0000256" key="9">
    <source>
        <dbReference type="SAM" id="MobiDB-lite"/>
    </source>
</evidence>
<evidence type="ECO:0000256" key="5">
    <source>
        <dbReference type="ARBA" id="ARBA00022801"/>
    </source>
</evidence>
<keyword evidence="6 8" id="KW-0862">Zinc</keyword>
<dbReference type="Gene3D" id="3.40.140.10">
    <property type="entry name" value="Cytidine Deaminase, domain 2"/>
    <property type="match status" value="1"/>
</dbReference>
<dbReference type="PROSITE" id="PS51747">
    <property type="entry name" value="CYT_DCMP_DEAMINASES_2"/>
    <property type="match status" value="1"/>
</dbReference>
<evidence type="ECO:0000256" key="7">
    <source>
        <dbReference type="ARBA" id="ARBA00048045"/>
    </source>
</evidence>
<feature type="binding site" evidence="8">
    <location>
        <position position="109"/>
    </location>
    <ligand>
        <name>Zn(2+)</name>
        <dbReference type="ChEBI" id="CHEBI:29105"/>
        <note>catalytic</note>
    </ligand>
</feature>
<name>A0A6N7J210_9FIRM</name>
<dbReference type="PANTHER" id="PTHR11079">
    <property type="entry name" value="CYTOSINE DEAMINASE FAMILY MEMBER"/>
    <property type="match status" value="1"/>
</dbReference>
<dbReference type="GO" id="GO:0052717">
    <property type="term" value="F:tRNA-specific adenosine-34 deaminase activity"/>
    <property type="evidence" value="ECO:0007669"/>
    <property type="project" value="UniProtKB-UniRule"/>
</dbReference>
<gene>
    <name evidence="8" type="primary">tadA</name>
    <name evidence="11" type="ORF">FRC54_09445</name>
</gene>
<keyword evidence="3 8" id="KW-0819">tRNA processing</keyword>
<accession>A0A6N7J210</accession>
<organism evidence="11 12">
    <name type="scientific">Candidatus Weimeria bifida</name>
    <dbReference type="NCBI Taxonomy" id="2599074"/>
    <lineage>
        <taxon>Bacteria</taxon>
        <taxon>Bacillati</taxon>
        <taxon>Bacillota</taxon>
        <taxon>Clostridia</taxon>
        <taxon>Lachnospirales</taxon>
        <taxon>Lachnospiraceae</taxon>
        <taxon>Candidatus Weimeria</taxon>
    </lineage>
</organism>
<evidence type="ECO:0000256" key="2">
    <source>
        <dbReference type="ARBA" id="ARBA00011738"/>
    </source>
</evidence>
<keyword evidence="4 8" id="KW-0479">Metal-binding</keyword>
<keyword evidence="5 8" id="KW-0378">Hydrolase</keyword>
<dbReference type="InterPro" id="IPR028883">
    <property type="entry name" value="tRNA_aden_deaminase"/>
</dbReference>
<dbReference type="EMBL" id="VOGC01000007">
    <property type="protein sequence ID" value="MQN02105.1"/>
    <property type="molecule type" value="Genomic_DNA"/>
</dbReference>
<evidence type="ECO:0000256" key="3">
    <source>
        <dbReference type="ARBA" id="ARBA00022694"/>
    </source>
</evidence>
<dbReference type="CDD" id="cd01285">
    <property type="entry name" value="nucleoside_deaminase"/>
    <property type="match status" value="1"/>
</dbReference>
<dbReference type="GO" id="GO:0002100">
    <property type="term" value="P:tRNA wobble adenosine to inosine editing"/>
    <property type="evidence" value="ECO:0007669"/>
    <property type="project" value="UniProtKB-UniRule"/>
</dbReference>